<sequence>MQSLREVSFIHYAHKGSPMLLYKGYTYSKHLSLRDGDRYRCSSNKSMKCRCYLILDKDGKVVHKEQFDHKHTHEPPTLHATSDGKYYKI</sequence>
<feature type="compositionally biased region" description="Basic and acidic residues" evidence="4">
    <location>
        <begin position="66"/>
        <end position="76"/>
    </location>
</feature>
<evidence type="ECO:0000256" key="4">
    <source>
        <dbReference type="SAM" id="MobiDB-lite"/>
    </source>
</evidence>
<keyword evidence="2" id="KW-0863">Zinc-finger</keyword>
<keyword evidence="1" id="KW-0479">Metal-binding</keyword>
<accession>A0ABQ7QXR1</accession>
<dbReference type="Proteomes" id="UP000823941">
    <property type="component" value="Chromosome 6"/>
</dbReference>
<name>A0ABQ7QXR1_PLUXY</name>
<gene>
    <name evidence="6" type="ORF">JYU34_004330</name>
</gene>
<evidence type="ECO:0000256" key="2">
    <source>
        <dbReference type="ARBA" id="ARBA00022771"/>
    </source>
</evidence>
<organism evidence="6 7">
    <name type="scientific">Plutella xylostella</name>
    <name type="common">Diamondback moth</name>
    <name type="synonym">Plutella maculipennis</name>
    <dbReference type="NCBI Taxonomy" id="51655"/>
    <lineage>
        <taxon>Eukaryota</taxon>
        <taxon>Metazoa</taxon>
        <taxon>Ecdysozoa</taxon>
        <taxon>Arthropoda</taxon>
        <taxon>Hexapoda</taxon>
        <taxon>Insecta</taxon>
        <taxon>Pterygota</taxon>
        <taxon>Neoptera</taxon>
        <taxon>Endopterygota</taxon>
        <taxon>Lepidoptera</taxon>
        <taxon>Glossata</taxon>
        <taxon>Ditrysia</taxon>
        <taxon>Yponomeutoidea</taxon>
        <taxon>Plutellidae</taxon>
        <taxon>Plutella</taxon>
    </lineage>
</organism>
<keyword evidence="7" id="KW-1185">Reference proteome</keyword>
<protein>
    <recommendedName>
        <fullName evidence="5">FLYWCH-type domain-containing protein</fullName>
    </recommendedName>
</protein>
<dbReference type="Pfam" id="PF04500">
    <property type="entry name" value="FLYWCH"/>
    <property type="match status" value="1"/>
</dbReference>
<proteinExistence type="predicted"/>
<evidence type="ECO:0000256" key="3">
    <source>
        <dbReference type="ARBA" id="ARBA00022833"/>
    </source>
</evidence>
<comment type="caution">
    <text evidence="6">The sequence shown here is derived from an EMBL/GenBank/DDBJ whole genome shotgun (WGS) entry which is preliminary data.</text>
</comment>
<dbReference type="EMBL" id="JAHIBW010000006">
    <property type="protein sequence ID" value="KAG7309821.1"/>
    <property type="molecule type" value="Genomic_DNA"/>
</dbReference>
<evidence type="ECO:0000256" key="1">
    <source>
        <dbReference type="ARBA" id="ARBA00022723"/>
    </source>
</evidence>
<reference evidence="6 7" key="1">
    <citation type="submission" date="2021-06" db="EMBL/GenBank/DDBJ databases">
        <title>A haploid diamondback moth (Plutella xylostella L.) genome assembly resolves 31 chromosomes and identifies a diamide resistance mutation.</title>
        <authorList>
            <person name="Ward C.M."/>
            <person name="Perry K.D."/>
            <person name="Baker G."/>
            <person name="Powis K."/>
            <person name="Heckel D.G."/>
            <person name="Baxter S.W."/>
        </authorList>
    </citation>
    <scope>NUCLEOTIDE SEQUENCE [LARGE SCALE GENOMIC DNA]</scope>
    <source>
        <strain evidence="6 7">LV</strain>
        <tissue evidence="6">Single pupa</tissue>
    </source>
</reference>
<keyword evidence="3" id="KW-0862">Zinc</keyword>
<dbReference type="Gene3D" id="2.20.25.240">
    <property type="match status" value="1"/>
</dbReference>
<evidence type="ECO:0000259" key="5">
    <source>
        <dbReference type="Pfam" id="PF04500"/>
    </source>
</evidence>
<feature type="region of interest" description="Disordered" evidence="4">
    <location>
        <begin position="66"/>
        <end position="89"/>
    </location>
</feature>
<evidence type="ECO:0000313" key="7">
    <source>
        <dbReference type="Proteomes" id="UP000823941"/>
    </source>
</evidence>
<feature type="domain" description="FLYWCH-type" evidence="5">
    <location>
        <begin position="14"/>
        <end position="73"/>
    </location>
</feature>
<evidence type="ECO:0000313" key="6">
    <source>
        <dbReference type="EMBL" id="KAG7309821.1"/>
    </source>
</evidence>
<dbReference type="InterPro" id="IPR007588">
    <property type="entry name" value="Znf_FLYWCH"/>
</dbReference>